<protein>
    <recommendedName>
        <fullName evidence="2">RNA-directed RNA polymerase</fullName>
        <ecNumber evidence="2">2.7.7.48</ecNumber>
    </recommendedName>
</protein>
<evidence type="ECO:0000256" key="7">
    <source>
        <dbReference type="ARBA" id="ARBA00023158"/>
    </source>
</evidence>
<dbReference type="VEuPathDB" id="FungiDB:BTJ68_12035"/>
<evidence type="ECO:0000313" key="13">
    <source>
        <dbReference type="EMBL" id="RMX88735.1"/>
    </source>
</evidence>
<feature type="region of interest" description="Disordered" evidence="10">
    <location>
        <begin position="826"/>
        <end position="867"/>
    </location>
</feature>
<feature type="domain" description="RDRP core" evidence="11">
    <location>
        <begin position="1575"/>
        <end position="2147"/>
    </location>
</feature>
<feature type="compositionally biased region" description="Polar residues" evidence="10">
    <location>
        <begin position="1093"/>
        <end position="1102"/>
    </location>
</feature>
<keyword evidence="7" id="KW-0943">RNA-mediated gene silencing</keyword>
<dbReference type="Pfam" id="PF26253">
    <property type="entry name" value="RdRP_head"/>
    <property type="match status" value="1"/>
</dbReference>
<evidence type="ECO:0000256" key="5">
    <source>
        <dbReference type="ARBA" id="ARBA00022695"/>
    </source>
</evidence>
<evidence type="ECO:0000256" key="3">
    <source>
        <dbReference type="ARBA" id="ARBA00022484"/>
    </source>
</evidence>
<dbReference type="GO" id="GO:0003968">
    <property type="term" value="F:RNA-directed RNA polymerase activity"/>
    <property type="evidence" value="ECO:0007669"/>
    <property type="project" value="UniProtKB-KW"/>
</dbReference>
<sequence>MADIECQLLAELDRVVSSPYPTQLKSLRDIVCCKCSAATISRCLHLRRCAVDRLAVCLIEGLSQWPYVLDIIISLASTHILRDALLRQAPGLLHELAEQATKTRNARSKYVRATVSVLSHPLPENVALPASVQVLFLRLVDNAAEHPSTATVKPLNMMLSGTSTLLLGLLSNDVLVRFEKQMLGILYSSVRKPNQETDQHLTLRCLAAISVVVKAADDRLMLTNSFYETQELLASTQQDSSRWNANEMRKFFLDGESAPKTIRLLVLQALSACSSSGGSLDERAEVLAHVNDLVALIPQNFRDNWCAANGQMIQKVQAKAVAAEHGELRLQLLSFVCQLCKPVFLQLATVESIRTTVSDLDLLLSANVAADASAWYHCISATIDIATLERLVHNLVTFSSDADAGTLVLSAAPISELLDRMMMLAQETTDVADAAAVALSTSSLHNHLLELSSRIQQCRTCPPLDSVVPFCNALYHNSLCNIGFRLSDFLLKMQMAGESSHVTSTATTDALLELHAISVRDPAKCKHQHLGNKIQYRPLSIVEHESTPAADGSDWRESLQSFLASGVTAEYSALSAIFARACEDLEKRCTDVEQPLQEERAAHLCLREQYNHLQEDYAALETQSIDSKLRCDCFEADWRNSQRDLETAREESDCLIRRVSELEEKLRISALSSEAKIAELRTARDKDKLENASAAARKQEELDDLQERHQELERDAEIRSQELTDLRQSIRAVNAAKDDLQTRLDEACRGIENKSAELEDLRMSSESHASVSSKLKSDLDAVIQQSEQQRQIHEQGIQQLKEENRQNQQAVNAAHNETMDKLAAQHGEEAARYESELSSVKEKLATTRTHHSEELAQRRDEMDDAQSQIDRLLQKCKQKDQQIADANAMRANLMAAMGIAPAAEATQMSSLPHRGRESIHRASSRPHDRLDQPSPHPRPGGGVETRDYNEQDPTAPDYPVEKGPTPKRLRSRRSLKVHSPVRPRSSMNTHSTRMSAPGKASANRQPLSNVSANQSPKKPARTPSSKFEAKEIGYDFDETTLDGNGMIGHGTSMQVDTDMDLSGMLADDMQQDTSTDSDTSSQSQHTSPPTIQRHQSSRSTFPRSRAARHIKAQKKALSGTPFRKMSIASRQRESHGLPRPETRPALQPSRAQPVLRPVKPQYADLPDLKVKLMRVPDDWGTLQIHNHLSGYGSIDLIEVNEATRARPRSAYVIFKPPPSDESWVNANLVVKDNDGNRHNVKCVVDDWRHAQIRQANVPSPVEGSLAEFSAGIMQQEDRMLMLFTTPQSSGGSPRVIANNSLNRLEVCFSVCTNTDQQEVVRHYKLLINFAQVAQASLSPSNDRRILVLTVEKPPPLFRRASTVQETHERDSLYWRESQLWYRQTGIGMRPDFKDQVTQLQKDDAILDLGRWLTYRLVFGNNDTEALDSISQALISHNIDLKPGTMNFVSAKSEELWSWNADSQYAEGDAHGFRGSLAMHLMSPSPVRLAFKVRYQLEVCLSIGVLNESNMTTEFIQKLAETKPENAERMAKVLEKIADNEKRIYDPMEIFRLQGLVNVSTKKMPRYCAMVPGAVVTPSTIYFSTPVMETSNRVIRKYAENGDRFLRVKFTDERYRGKIKAGDDKTMSEVLTRVYRTMKNGIKIGDRLYEFLAFGNAQFREHGAYFFAPTHSLTTAEMRQWMGDFSEIDVVAKYASRIGQCFSTTRAVSLPVTLETIPDILHNGYCFTDGVGKISHFLARMIAEEHMMPHSDEIYPSVFQFRLGGCKGVLAVDPSLSSGTIHVRPSQQKFPAKYKGLEICRISQYSAANLNVQILLVLNTLGVESWAFQAKMQKALDDILAAMTDQHKAIEQLSRNVDSSQTTLILADMIFDGFMDANDPFMISCLRLWRAWMLKYLKEKARIPVEQGAFVLGCVDETATLKGHRDEHLSTDSSLLDQAQLPEIFLQISDPDHKGRYKIVEGVCVLTRNPSLHPGDARVVRAVDVEVLHHLKNCVVLPQTGDRDLASMCSGGDLDGDDYLVIWDTELIPSEWNYPPMDYAAPEPVRSKGPVTVGDMTAFYVQHMKHDNLGRIAMAHRYHADDSDDGVKDPRCLELAQLHSLAVDYAKTGKPAEFPRRLRVRRHPHWAEPGKKPSYHSKKVLGKLYDMVQRQDPEPAWDLPFDQRILDRHSPSDQMLQDAREVKQQYDEAIRRVMAQHGIHRELEVWTTFVLKHNDDVNDYKFAETLSETISALKDCYRELCFEKAGTTRQELDWSKLSAFIVAMYAVTAEETKTWRLRKEQGVDSVHAADQPYISFPWIFAKELGYIAKGRSPGAYALQRMNETRPVLRKQPKMLAIPQDQLPPELSVVNNGEERIVRGGDVLNFIRAESTPTSGRSGSADGIGERDENVPENATSSTSGGQETAEGTPPGSPGYTSEESSAASQTDMAPSQAAPHTMLVPAVRPAAEDPAVSNAGLGSQVVEEEEVFIQSTGVPSALGALDALMGT</sequence>
<evidence type="ECO:0000256" key="10">
    <source>
        <dbReference type="SAM" id="MobiDB-lite"/>
    </source>
</evidence>
<comment type="caution">
    <text evidence="13">The sequence shown here is derived from an EMBL/GenBank/DDBJ whole genome shotgun (WGS) entry which is preliminary data.</text>
</comment>
<keyword evidence="4" id="KW-0808">Transferase</keyword>
<gene>
    <name evidence="13" type="ORF">D0869_01407</name>
</gene>
<dbReference type="VEuPathDB" id="FungiDB:BTJ68_12034"/>
<evidence type="ECO:0000259" key="11">
    <source>
        <dbReference type="Pfam" id="PF05183"/>
    </source>
</evidence>
<keyword evidence="6" id="KW-0694">RNA-binding</keyword>
<dbReference type="InterPro" id="IPR057596">
    <property type="entry name" value="RDRP_core"/>
</dbReference>
<dbReference type="GO" id="GO:0003723">
    <property type="term" value="F:RNA binding"/>
    <property type="evidence" value="ECO:0007669"/>
    <property type="project" value="UniProtKB-KW"/>
</dbReference>
<comment type="similarity">
    <text evidence="1">Belongs to the RdRP family.</text>
</comment>
<evidence type="ECO:0000313" key="14">
    <source>
        <dbReference type="Proteomes" id="UP000281245"/>
    </source>
</evidence>
<evidence type="ECO:0000256" key="4">
    <source>
        <dbReference type="ARBA" id="ARBA00022679"/>
    </source>
</evidence>
<keyword evidence="3" id="KW-0696">RNA-directed RNA polymerase</keyword>
<comment type="catalytic activity">
    <reaction evidence="8">
        <text>RNA(n) + a ribonucleoside 5'-triphosphate = RNA(n+1) + diphosphate</text>
        <dbReference type="Rhea" id="RHEA:21248"/>
        <dbReference type="Rhea" id="RHEA-COMP:14527"/>
        <dbReference type="Rhea" id="RHEA-COMP:17342"/>
        <dbReference type="ChEBI" id="CHEBI:33019"/>
        <dbReference type="ChEBI" id="CHEBI:61557"/>
        <dbReference type="ChEBI" id="CHEBI:140395"/>
        <dbReference type="EC" id="2.7.7.48"/>
    </reaction>
</comment>
<feature type="compositionally biased region" description="Basic and acidic residues" evidence="10">
    <location>
        <begin position="1130"/>
        <end position="1142"/>
    </location>
</feature>
<evidence type="ECO:0000256" key="2">
    <source>
        <dbReference type="ARBA" id="ARBA00012494"/>
    </source>
</evidence>
<dbReference type="Pfam" id="PF05183">
    <property type="entry name" value="RdRP"/>
    <property type="match status" value="1"/>
</dbReference>
<keyword evidence="9" id="KW-0175">Coiled coil</keyword>
<evidence type="ECO:0000256" key="9">
    <source>
        <dbReference type="SAM" id="Coils"/>
    </source>
</evidence>
<name>A0A3M6XD24_HORWE</name>
<feature type="compositionally biased region" description="Basic and acidic residues" evidence="10">
    <location>
        <begin position="826"/>
        <end position="861"/>
    </location>
</feature>
<feature type="coiled-coil region" evidence="9">
    <location>
        <begin position="596"/>
        <end position="665"/>
    </location>
</feature>
<feature type="region of interest" description="Disordered" evidence="10">
    <location>
        <begin position="907"/>
        <end position="1030"/>
    </location>
</feature>
<feature type="compositionally biased region" description="Basic residues" evidence="10">
    <location>
        <begin position="965"/>
        <end position="981"/>
    </location>
</feature>
<feature type="compositionally biased region" description="Basic residues" evidence="10">
    <location>
        <begin position="1105"/>
        <end position="1114"/>
    </location>
</feature>
<feature type="domain" description="RDRP C-terminal head" evidence="12">
    <location>
        <begin position="2170"/>
        <end position="2308"/>
    </location>
</feature>
<dbReference type="PANTHER" id="PTHR23079:SF55">
    <property type="entry name" value="RNA-DIRECTED RNA POLYMERASE"/>
    <property type="match status" value="1"/>
</dbReference>
<dbReference type="InterPro" id="IPR007855">
    <property type="entry name" value="RDRP"/>
</dbReference>
<feature type="region of interest" description="Disordered" evidence="10">
    <location>
        <begin position="2367"/>
        <end position="2451"/>
    </location>
</feature>
<dbReference type="GO" id="GO:0030422">
    <property type="term" value="P:siRNA processing"/>
    <property type="evidence" value="ECO:0007669"/>
    <property type="project" value="TreeGrafter"/>
</dbReference>
<dbReference type="EC" id="2.7.7.48" evidence="2"/>
<dbReference type="Proteomes" id="UP000281245">
    <property type="component" value="Unassembled WGS sequence"/>
</dbReference>
<feature type="compositionally biased region" description="Polar residues" evidence="10">
    <location>
        <begin position="2391"/>
        <end position="2401"/>
    </location>
</feature>
<feature type="compositionally biased region" description="Polar residues" evidence="10">
    <location>
        <begin position="2413"/>
        <end position="2428"/>
    </location>
</feature>
<evidence type="ECO:0000256" key="1">
    <source>
        <dbReference type="ARBA" id="ARBA00005762"/>
    </source>
</evidence>
<feature type="compositionally biased region" description="Basic and acidic residues" evidence="10">
    <location>
        <begin position="914"/>
        <end position="931"/>
    </location>
</feature>
<dbReference type="EMBL" id="QWIJ01000057">
    <property type="protein sequence ID" value="RMX88735.1"/>
    <property type="molecule type" value="Genomic_DNA"/>
</dbReference>
<dbReference type="GO" id="GO:0031380">
    <property type="term" value="C:nuclear RNA-directed RNA polymerase complex"/>
    <property type="evidence" value="ECO:0007669"/>
    <property type="project" value="TreeGrafter"/>
</dbReference>
<evidence type="ECO:0000256" key="8">
    <source>
        <dbReference type="ARBA" id="ARBA00048744"/>
    </source>
</evidence>
<accession>A0A3M6XD24</accession>
<dbReference type="OrthoDB" id="6513042at2759"/>
<feature type="compositionally biased region" description="Polar residues" evidence="10">
    <location>
        <begin position="985"/>
        <end position="994"/>
    </location>
</feature>
<keyword evidence="5" id="KW-0548">Nucleotidyltransferase</keyword>
<feature type="compositionally biased region" description="Low complexity" evidence="10">
    <location>
        <begin position="1069"/>
        <end position="1092"/>
    </location>
</feature>
<reference evidence="13 14" key="1">
    <citation type="journal article" date="2018" name="BMC Genomics">
        <title>Genomic evidence for intraspecific hybridization in a clonal and extremely halotolerant yeast.</title>
        <authorList>
            <person name="Gostincar C."/>
            <person name="Stajich J.E."/>
            <person name="Zupancic J."/>
            <person name="Zalar P."/>
            <person name="Gunde-Cimerman N."/>
        </authorList>
    </citation>
    <scope>NUCLEOTIDE SEQUENCE [LARGE SCALE GENOMIC DNA]</scope>
    <source>
        <strain evidence="13 14">EXF-6656</strain>
    </source>
</reference>
<evidence type="ECO:0000259" key="12">
    <source>
        <dbReference type="Pfam" id="PF26253"/>
    </source>
</evidence>
<proteinExistence type="inferred from homology"/>
<dbReference type="InterPro" id="IPR058752">
    <property type="entry name" value="RDRP_C_head"/>
</dbReference>
<dbReference type="PANTHER" id="PTHR23079">
    <property type="entry name" value="RNA-DEPENDENT RNA POLYMERASE"/>
    <property type="match status" value="1"/>
</dbReference>
<feature type="coiled-coil region" evidence="9">
    <location>
        <begin position="695"/>
        <end position="757"/>
    </location>
</feature>
<feature type="region of interest" description="Disordered" evidence="10">
    <location>
        <begin position="1069"/>
        <end position="1153"/>
    </location>
</feature>
<feature type="compositionally biased region" description="Polar residues" evidence="10">
    <location>
        <begin position="1002"/>
        <end position="1016"/>
    </location>
</feature>
<evidence type="ECO:0000256" key="6">
    <source>
        <dbReference type="ARBA" id="ARBA00022884"/>
    </source>
</evidence>
<organism evidence="13 14">
    <name type="scientific">Hortaea werneckii</name>
    <name type="common">Black yeast</name>
    <name type="synonym">Cladosporium werneckii</name>
    <dbReference type="NCBI Taxonomy" id="91943"/>
    <lineage>
        <taxon>Eukaryota</taxon>
        <taxon>Fungi</taxon>
        <taxon>Dikarya</taxon>
        <taxon>Ascomycota</taxon>
        <taxon>Pezizomycotina</taxon>
        <taxon>Dothideomycetes</taxon>
        <taxon>Dothideomycetidae</taxon>
        <taxon>Mycosphaerellales</taxon>
        <taxon>Teratosphaeriaceae</taxon>
        <taxon>Hortaea</taxon>
    </lineage>
</organism>